<dbReference type="InterPro" id="IPR015422">
    <property type="entry name" value="PyrdxlP-dep_Trfase_small"/>
</dbReference>
<dbReference type="EC" id="4.1.2.27" evidence="14"/>
<evidence type="ECO:0000256" key="7">
    <source>
        <dbReference type="ARBA" id="ARBA00022898"/>
    </source>
</evidence>
<evidence type="ECO:0000256" key="5">
    <source>
        <dbReference type="ARBA" id="ARBA00022692"/>
    </source>
</evidence>
<evidence type="ECO:0000256" key="14">
    <source>
        <dbReference type="ARBA" id="ARBA00038965"/>
    </source>
</evidence>
<dbReference type="CTD" id="46059"/>
<comment type="subcellular location">
    <subcellularLocation>
        <location evidence="2">Endoplasmic reticulum membrane</location>
        <topology evidence="2">Single-pass membrane protein</topology>
    </subcellularLocation>
</comment>
<reference evidence="19" key="1">
    <citation type="submission" date="2025-08" db="UniProtKB">
        <authorList>
            <consortium name="RefSeq"/>
        </authorList>
    </citation>
    <scope>IDENTIFICATION</scope>
    <source>
        <strain evidence="19">Airmid</strain>
    </source>
</reference>
<dbReference type="AlphaFoldDB" id="A0A6P6YGJ3"/>
<evidence type="ECO:0000256" key="12">
    <source>
        <dbReference type="ARBA" id="ARBA00023239"/>
    </source>
</evidence>
<comment type="pathway">
    <text evidence="3">Lipid metabolism; sphingolipid metabolism.</text>
</comment>
<keyword evidence="8" id="KW-0746">Sphingolipid metabolism</keyword>
<dbReference type="FunCoup" id="A0A6P6YGJ3">
    <property type="interactions" value="1078"/>
</dbReference>
<dbReference type="OrthoDB" id="10254570at2759"/>
<dbReference type="FunFam" id="3.40.640.10:FF:000020">
    <property type="entry name" value="sphingosine-1-phosphate lyase 1"/>
    <property type="match status" value="1"/>
</dbReference>
<keyword evidence="7 16" id="KW-0663">Pyridoxal phosphate</keyword>
<name>A0A6P6YGJ3_DERPT</name>
<dbReference type="FunFam" id="3.90.1150.10:FF:000247">
    <property type="entry name" value="Sphingosine phosphate lyase, putative"/>
    <property type="match status" value="1"/>
</dbReference>
<gene>
    <name evidence="19" type="primary">LOC113798306</name>
</gene>
<dbReference type="SUPFAM" id="SSF53383">
    <property type="entry name" value="PLP-dependent transferases"/>
    <property type="match status" value="1"/>
</dbReference>
<evidence type="ECO:0000256" key="4">
    <source>
        <dbReference type="ARBA" id="ARBA00004991"/>
    </source>
</evidence>
<evidence type="ECO:0000256" key="2">
    <source>
        <dbReference type="ARBA" id="ARBA00004389"/>
    </source>
</evidence>
<evidence type="ECO:0000256" key="15">
    <source>
        <dbReference type="ARBA" id="ARBA00042568"/>
    </source>
</evidence>
<dbReference type="InterPro" id="IPR050477">
    <property type="entry name" value="GrpII_AminoAcid_Decarb"/>
</dbReference>
<dbReference type="Proteomes" id="UP000515146">
    <property type="component" value="Unplaced"/>
</dbReference>
<organism evidence="18 19">
    <name type="scientific">Dermatophagoides pteronyssinus</name>
    <name type="common">European house dust mite</name>
    <dbReference type="NCBI Taxonomy" id="6956"/>
    <lineage>
        <taxon>Eukaryota</taxon>
        <taxon>Metazoa</taxon>
        <taxon>Ecdysozoa</taxon>
        <taxon>Arthropoda</taxon>
        <taxon>Chelicerata</taxon>
        <taxon>Arachnida</taxon>
        <taxon>Acari</taxon>
        <taxon>Acariformes</taxon>
        <taxon>Sarcoptiformes</taxon>
        <taxon>Astigmata</taxon>
        <taxon>Psoroptidia</taxon>
        <taxon>Analgoidea</taxon>
        <taxon>Pyroglyphidae</taxon>
        <taxon>Dermatophagoidinae</taxon>
        <taxon>Dermatophagoides</taxon>
    </lineage>
</organism>
<evidence type="ECO:0000313" key="18">
    <source>
        <dbReference type="Proteomes" id="UP000515146"/>
    </source>
</evidence>
<comment type="cofactor">
    <cofactor evidence="1 16 17">
        <name>pyridoxal 5'-phosphate</name>
        <dbReference type="ChEBI" id="CHEBI:597326"/>
    </cofactor>
</comment>
<evidence type="ECO:0000256" key="9">
    <source>
        <dbReference type="ARBA" id="ARBA00022989"/>
    </source>
</evidence>
<dbReference type="GO" id="GO:0019752">
    <property type="term" value="P:carboxylic acid metabolic process"/>
    <property type="evidence" value="ECO:0007669"/>
    <property type="project" value="InterPro"/>
</dbReference>
<accession>A0A6P6YGJ3</accession>
<dbReference type="InterPro" id="IPR002129">
    <property type="entry name" value="PyrdxlP-dep_de-COase"/>
</dbReference>
<comment type="similarity">
    <text evidence="13">Belongs to the group II decarboxylase family. Sphingosine-1-phosphate lyase subfamily.</text>
</comment>
<keyword evidence="5" id="KW-0812">Transmembrane</keyword>
<keyword evidence="9" id="KW-1133">Transmembrane helix</keyword>
<dbReference type="Gene3D" id="6.10.140.2150">
    <property type="match status" value="1"/>
</dbReference>
<dbReference type="GO" id="GO:0030170">
    <property type="term" value="F:pyridoxal phosphate binding"/>
    <property type="evidence" value="ECO:0007669"/>
    <property type="project" value="InterPro"/>
</dbReference>
<dbReference type="PANTHER" id="PTHR42735:SF6">
    <property type="entry name" value="SPHINGOSINE-1-PHOSPHATE LYASE 1"/>
    <property type="match status" value="1"/>
</dbReference>
<dbReference type="Gene3D" id="3.40.640.10">
    <property type="entry name" value="Type I PLP-dependent aspartate aminotransferase-like (Major domain)"/>
    <property type="match status" value="1"/>
</dbReference>
<evidence type="ECO:0000256" key="11">
    <source>
        <dbReference type="ARBA" id="ARBA00023136"/>
    </source>
</evidence>
<evidence type="ECO:0000256" key="10">
    <source>
        <dbReference type="ARBA" id="ARBA00023098"/>
    </source>
</evidence>
<comment type="pathway">
    <text evidence="4">Sphingolipid metabolism.</text>
</comment>
<dbReference type="FunFam" id="6.10.140.2150:FF:000001">
    <property type="entry name" value="Sphingosine-1-phosphate lyase 1"/>
    <property type="match status" value="1"/>
</dbReference>
<protein>
    <recommendedName>
        <fullName evidence="14">sphinganine-1-phosphate aldolase</fullName>
        <ecNumber evidence="14">4.1.2.27</ecNumber>
    </recommendedName>
    <alternativeName>
        <fullName evidence="15">Sphingosine-1-phosphate aldolase</fullName>
    </alternativeName>
</protein>
<feature type="modified residue" description="N6-(pyridoxal phosphate)lysine" evidence="16">
    <location>
        <position position="345"/>
    </location>
</feature>
<evidence type="ECO:0000256" key="13">
    <source>
        <dbReference type="ARBA" id="ARBA00038302"/>
    </source>
</evidence>
<dbReference type="GO" id="GO:0030149">
    <property type="term" value="P:sphingolipid catabolic process"/>
    <property type="evidence" value="ECO:0007669"/>
    <property type="project" value="TreeGrafter"/>
</dbReference>
<proteinExistence type="inferred from homology"/>
<dbReference type="GeneID" id="113798306"/>
<keyword evidence="10" id="KW-0443">Lipid metabolism</keyword>
<evidence type="ECO:0000256" key="16">
    <source>
        <dbReference type="PIRSR" id="PIRSR602129-50"/>
    </source>
</evidence>
<keyword evidence="11" id="KW-0472">Membrane</keyword>
<dbReference type="RefSeq" id="XP_027204623.1">
    <property type="nucleotide sequence ID" value="XM_027348822.1"/>
</dbReference>
<keyword evidence="12 17" id="KW-0456">Lyase</keyword>
<dbReference type="Pfam" id="PF00282">
    <property type="entry name" value="Pyridoxal_deC"/>
    <property type="match status" value="1"/>
</dbReference>
<dbReference type="Gene3D" id="3.90.1150.10">
    <property type="entry name" value="Aspartate Aminotransferase, domain 1"/>
    <property type="match status" value="1"/>
</dbReference>
<dbReference type="OMA" id="FKDHQFT"/>
<sequence length="546" mass="61729">MDSILNQTTFIINDYLDVIELHLEPYDRWQILLATLVTCLLLSRIYRFYEDHEFTWSAISTILFRIFIRLPYIRQMVSKELAKADETISKKCREIYCNEKFLTNLPKNGMKPEEILKEFKNYQKLLKIDYKGGRVSGAVYSSMSPNLIDLITKIYSETAFSNPLHPEVFPNITKMEAEIIRWVINLYRGDDNCCGSLTSGGTESIVLAIKAYRDYARNVRGIRKPELVAPNTAHAAFHKACQYFCIKFRSIPVDPVTFKADVKAMERAVNRNTILLVGSACGYPHGIIDDIESLAVVAYKYNIPLHVDCCLGGFLVPFVKDAGFHIDPVDFSVPGVTSISCDTHKYGFTPKGSSIIMYSDKKYRQYQYSVYTEWPGGIYISPTIAGSRSGANIAACWAALLYYGYNGYVESTRKILSVRQKIMNGLEKIDDIFVLGKPSLSVVAFGSKRFDIFRLTDLLTKKGWNINALQFPSALHICLTMCHVIDGVADDFIRDVRESVAICMQNPDEKTSGSGVIYGMAQQIPDRSMVSDMACQYLNSIYETTD</sequence>
<dbReference type="GO" id="GO:0008117">
    <property type="term" value="F:sphinganine-1-phosphate aldolase activity"/>
    <property type="evidence" value="ECO:0007669"/>
    <property type="project" value="UniProtKB-EC"/>
</dbReference>
<dbReference type="InterPro" id="IPR015424">
    <property type="entry name" value="PyrdxlP-dep_Trfase"/>
</dbReference>
<dbReference type="KEGG" id="dpte:113798306"/>
<keyword evidence="18" id="KW-1185">Reference proteome</keyword>
<evidence type="ECO:0000256" key="8">
    <source>
        <dbReference type="ARBA" id="ARBA00022919"/>
    </source>
</evidence>
<keyword evidence="6" id="KW-0256">Endoplasmic reticulum</keyword>
<dbReference type="PANTHER" id="PTHR42735">
    <property type="match status" value="1"/>
</dbReference>
<evidence type="ECO:0000256" key="3">
    <source>
        <dbReference type="ARBA" id="ARBA00004760"/>
    </source>
</evidence>
<evidence type="ECO:0000256" key="1">
    <source>
        <dbReference type="ARBA" id="ARBA00001933"/>
    </source>
</evidence>
<dbReference type="InParanoid" id="A0A6P6YGJ3"/>
<evidence type="ECO:0000256" key="6">
    <source>
        <dbReference type="ARBA" id="ARBA00022824"/>
    </source>
</evidence>
<evidence type="ECO:0000256" key="17">
    <source>
        <dbReference type="RuleBase" id="RU000382"/>
    </source>
</evidence>
<dbReference type="GO" id="GO:0005789">
    <property type="term" value="C:endoplasmic reticulum membrane"/>
    <property type="evidence" value="ECO:0007669"/>
    <property type="project" value="UniProtKB-SubCell"/>
</dbReference>
<dbReference type="InterPro" id="IPR015421">
    <property type="entry name" value="PyrdxlP-dep_Trfase_major"/>
</dbReference>
<evidence type="ECO:0000313" key="19">
    <source>
        <dbReference type="RefSeq" id="XP_027204623.1"/>
    </source>
</evidence>